<dbReference type="AlphaFoldDB" id="A0AAV4ADW5"/>
<keyword evidence="3" id="KW-1185">Reference proteome</keyword>
<reference evidence="2 3" key="1">
    <citation type="journal article" date="2021" name="Elife">
        <title>Chloroplast acquisition without the gene transfer in kleptoplastic sea slugs, Plakobranchus ocellatus.</title>
        <authorList>
            <person name="Maeda T."/>
            <person name="Takahashi S."/>
            <person name="Yoshida T."/>
            <person name="Shimamura S."/>
            <person name="Takaki Y."/>
            <person name="Nagai Y."/>
            <person name="Toyoda A."/>
            <person name="Suzuki Y."/>
            <person name="Arimoto A."/>
            <person name="Ishii H."/>
            <person name="Satoh N."/>
            <person name="Nishiyama T."/>
            <person name="Hasebe M."/>
            <person name="Maruyama T."/>
            <person name="Minagawa J."/>
            <person name="Obokata J."/>
            <person name="Shigenobu S."/>
        </authorList>
    </citation>
    <scope>NUCLEOTIDE SEQUENCE [LARGE SCALE GENOMIC DNA]</scope>
</reference>
<dbReference type="EMBL" id="BLXT01003740">
    <property type="protein sequence ID" value="GFO04629.1"/>
    <property type="molecule type" value="Genomic_DNA"/>
</dbReference>
<sequence length="112" mass="13189">MFSIFLAQRETDDSTAYRSGHWISLLSDLLRKFHRNRLHKNFPNIFLPVAIMFRRPIFLLLGILMISVVHFPLFNFRIISQKAQDSESCSIREGLPDMLKEGVKHHRAYIMT</sequence>
<name>A0AAV4ADW5_9GAST</name>
<evidence type="ECO:0000256" key="1">
    <source>
        <dbReference type="SAM" id="Phobius"/>
    </source>
</evidence>
<keyword evidence="1" id="KW-0472">Membrane</keyword>
<keyword evidence="1" id="KW-0812">Transmembrane</keyword>
<feature type="transmembrane region" description="Helical" evidence="1">
    <location>
        <begin position="57"/>
        <end position="76"/>
    </location>
</feature>
<proteinExistence type="predicted"/>
<protein>
    <submittedName>
        <fullName evidence="2">Uncharacterized protein</fullName>
    </submittedName>
</protein>
<gene>
    <name evidence="2" type="ORF">PoB_003113400</name>
</gene>
<accession>A0AAV4ADW5</accession>
<evidence type="ECO:0000313" key="2">
    <source>
        <dbReference type="EMBL" id="GFO04629.1"/>
    </source>
</evidence>
<comment type="caution">
    <text evidence="2">The sequence shown here is derived from an EMBL/GenBank/DDBJ whole genome shotgun (WGS) entry which is preliminary data.</text>
</comment>
<organism evidence="2 3">
    <name type="scientific">Plakobranchus ocellatus</name>
    <dbReference type="NCBI Taxonomy" id="259542"/>
    <lineage>
        <taxon>Eukaryota</taxon>
        <taxon>Metazoa</taxon>
        <taxon>Spiralia</taxon>
        <taxon>Lophotrochozoa</taxon>
        <taxon>Mollusca</taxon>
        <taxon>Gastropoda</taxon>
        <taxon>Heterobranchia</taxon>
        <taxon>Euthyneura</taxon>
        <taxon>Panpulmonata</taxon>
        <taxon>Sacoglossa</taxon>
        <taxon>Placobranchoidea</taxon>
        <taxon>Plakobranchidae</taxon>
        <taxon>Plakobranchus</taxon>
    </lineage>
</organism>
<evidence type="ECO:0000313" key="3">
    <source>
        <dbReference type="Proteomes" id="UP000735302"/>
    </source>
</evidence>
<dbReference type="Proteomes" id="UP000735302">
    <property type="component" value="Unassembled WGS sequence"/>
</dbReference>
<keyword evidence="1" id="KW-1133">Transmembrane helix</keyword>